<dbReference type="OrthoDB" id="707065at2"/>
<accession>M7NR10</accession>
<organism evidence="1 2">
    <name type="scientific">Cesiribacter andamanensis AMV16</name>
    <dbReference type="NCBI Taxonomy" id="1279009"/>
    <lineage>
        <taxon>Bacteria</taxon>
        <taxon>Pseudomonadati</taxon>
        <taxon>Bacteroidota</taxon>
        <taxon>Cytophagia</taxon>
        <taxon>Cytophagales</taxon>
        <taxon>Cesiribacteraceae</taxon>
        <taxon>Cesiribacter</taxon>
    </lineage>
</organism>
<gene>
    <name evidence="1" type="ORF">ADICEAN_00674</name>
</gene>
<proteinExistence type="predicted"/>
<dbReference type="eggNOG" id="ENOG5034772">
    <property type="taxonomic scope" value="Bacteria"/>
</dbReference>
<dbReference type="EMBL" id="AODQ01000010">
    <property type="protein sequence ID" value="EMR04150.1"/>
    <property type="molecule type" value="Genomic_DNA"/>
</dbReference>
<dbReference type="Proteomes" id="UP000011910">
    <property type="component" value="Unassembled WGS sequence"/>
</dbReference>
<sequence>MKLPFKKKPWEGAQIVEIRLLFPAHSWMLCRLLAVDPEKLILDFLTTLGGESYSRQGPARQLLEEYLLHCDYGQQHYTPEDIRLMLEELRAIGLLWPREASRKITQRHTAWRNMYHQYWYRKWYDKNRRKH</sequence>
<evidence type="ECO:0000313" key="1">
    <source>
        <dbReference type="EMBL" id="EMR04150.1"/>
    </source>
</evidence>
<protein>
    <submittedName>
        <fullName evidence="1">Uncharacterized protein</fullName>
    </submittedName>
</protein>
<name>M7NR10_9BACT</name>
<dbReference type="STRING" id="1279009.ADICEAN_00674"/>
<comment type="caution">
    <text evidence="1">The sequence shown here is derived from an EMBL/GenBank/DDBJ whole genome shotgun (WGS) entry which is preliminary data.</text>
</comment>
<keyword evidence="2" id="KW-1185">Reference proteome</keyword>
<dbReference type="AlphaFoldDB" id="M7NR10"/>
<evidence type="ECO:0000313" key="2">
    <source>
        <dbReference type="Proteomes" id="UP000011910"/>
    </source>
</evidence>
<dbReference type="RefSeq" id="WP_009194081.1">
    <property type="nucleotide sequence ID" value="NZ_AODQ01000010.1"/>
</dbReference>
<reference evidence="1 2" key="1">
    <citation type="journal article" date="2013" name="Genome Announc.">
        <title>Draft Genome Sequence of Cesiribacter andamanensis Strain AMV16T, Isolated from a Soil Sample from a Mud Volcano in the Andaman Islands, India.</title>
        <authorList>
            <person name="Shivaji S."/>
            <person name="Ara S."/>
            <person name="Begum Z."/>
            <person name="Srinivas T.N."/>
            <person name="Singh A."/>
            <person name="Kumar Pinnaka A."/>
        </authorList>
    </citation>
    <scope>NUCLEOTIDE SEQUENCE [LARGE SCALE GENOMIC DNA]</scope>
    <source>
        <strain evidence="1 2">AMV16</strain>
    </source>
</reference>